<accession>A0ABP9N1G3</accession>
<comment type="caution">
    <text evidence="4">The sequence shown here is derived from an EMBL/GenBank/DDBJ whole genome shotgun (WGS) entry which is preliminary data.</text>
</comment>
<dbReference type="NCBIfam" id="NF005293">
    <property type="entry name" value="PRK06816.1"/>
    <property type="match status" value="1"/>
</dbReference>
<keyword evidence="2" id="KW-0012">Acyltransferase</keyword>
<proteinExistence type="predicted"/>
<keyword evidence="1" id="KW-0808">Transferase</keyword>
<dbReference type="PANTHER" id="PTHR34069">
    <property type="entry name" value="3-OXOACYL-[ACYL-CARRIER-PROTEIN] SYNTHASE 3"/>
    <property type="match status" value="1"/>
</dbReference>
<dbReference type="Proteomes" id="UP001500171">
    <property type="component" value="Unassembled WGS sequence"/>
</dbReference>
<reference evidence="5" key="1">
    <citation type="journal article" date="2019" name="Int. J. Syst. Evol. Microbiol.">
        <title>The Global Catalogue of Microorganisms (GCM) 10K type strain sequencing project: providing services to taxonomists for standard genome sequencing and annotation.</title>
        <authorList>
            <consortium name="The Broad Institute Genomics Platform"/>
            <consortium name="The Broad Institute Genome Sequencing Center for Infectious Disease"/>
            <person name="Wu L."/>
            <person name="Ma J."/>
        </authorList>
    </citation>
    <scope>NUCLEOTIDE SEQUENCE [LARGE SCALE GENOMIC DNA]</scope>
    <source>
        <strain evidence="5">JCM 18050</strain>
    </source>
</reference>
<evidence type="ECO:0000256" key="1">
    <source>
        <dbReference type="ARBA" id="ARBA00022679"/>
    </source>
</evidence>
<protein>
    <submittedName>
        <fullName evidence="4">Beta-ketoacyl-ACP synthase III</fullName>
    </submittedName>
</protein>
<dbReference type="InterPro" id="IPR013747">
    <property type="entry name" value="ACP_syn_III_C"/>
</dbReference>
<evidence type="ECO:0000256" key="2">
    <source>
        <dbReference type="ARBA" id="ARBA00023315"/>
    </source>
</evidence>
<feature type="domain" description="Beta-ketoacyl-[acyl-carrier-protein] synthase III C-terminal" evidence="3">
    <location>
        <begin position="289"/>
        <end position="365"/>
    </location>
</feature>
<dbReference type="SUPFAM" id="SSF53901">
    <property type="entry name" value="Thiolase-like"/>
    <property type="match status" value="1"/>
</dbReference>
<organism evidence="4 5">
    <name type="scientific">Orbus sasakiae</name>
    <dbReference type="NCBI Taxonomy" id="1078475"/>
    <lineage>
        <taxon>Bacteria</taxon>
        <taxon>Pseudomonadati</taxon>
        <taxon>Pseudomonadota</taxon>
        <taxon>Gammaproteobacteria</taxon>
        <taxon>Orbales</taxon>
        <taxon>Orbaceae</taxon>
        <taxon>Orbus</taxon>
    </lineage>
</organism>
<evidence type="ECO:0000259" key="3">
    <source>
        <dbReference type="Pfam" id="PF08541"/>
    </source>
</evidence>
<sequence length="384" mass="43108">MKLHAVYINNIATFLPNSPIDNQSMEQVLGQVGRKPSRARAIILKSNGITSRHYAIDPVTRKTTHSNAQLAAKCITQLFDQHLKPEQVSFLACGTSYPDQIMPSHAVMVHGELANAVPYEVHSASGVCVAGISALKQAYNAVRTGEHQYAIACASETASASMRSENFKAEIDQKIDDLAERPELAFEKDFLRWMLSDGAGSVCLSHAPLKGQVSLKIEWIDILSYANEMPACMYAGGDFINDQFFGWKQFSQSEQLEQSVLSVKQNVKLLNDNIVKYTVEKMLIQTINKHCLSADDIDYFLPHYSSHYFRDKLYQGLVNIDFEIPYEKWFTNLSTKGNTGSASIFIILEEFLRTHHLKNGQKILCYIPESGRFSSAFMLLHVIL</sequence>
<keyword evidence="5" id="KW-1185">Reference proteome</keyword>
<evidence type="ECO:0000313" key="5">
    <source>
        <dbReference type="Proteomes" id="UP001500171"/>
    </source>
</evidence>
<dbReference type="PANTHER" id="PTHR34069:SF2">
    <property type="entry name" value="BETA-KETOACYL-[ACYL-CARRIER-PROTEIN] SYNTHASE III"/>
    <property type="match status" value="1"/>
</dbReference>
<name>A0ABP9N1G3_9GAMM</name>
<dbReference type="Gene3D" id="3.40.47.10">
    <property type="match status" value="2"/>
</dbReference>
<evidence type="ECO:0000313" key="4">
    <source>
        <dbReference type="EMBL" id="GAA5106983.1"/>
    </source>
</evidence>
<dbReference type="EMBL" id="BAABHY010000001">
    <property type="protein sequence ID" value="GAA5106983.1"/>
    <property type="molecule type" value="Genomic_DNA"/>
</dbReference>
<dbReference type="CDD" id="cd00827">
    <property type="entry name" value="init_cond_enzymes"/>
    <property type="match status" value="1"/>
</dbReference>
<dbReference type="InterPro" id="IPR016039">
    <property type="entry name" value="Thiolase-like"/>
</dbReference>
<dbReference type="Pfam" id="PF08541">
    <property type="entry name" value="ACP_syn_III_C"/>
    <property type="match status" value="1"/>
</dbReference>
<gene>
    <name evidence="4" type="ORF">GCM10023211_07520</name>
</gene>